<accession>A0A172ER78</accession>
<proteinExistence type="inferred from homology"/>
<keyword evidence="3 13" id="KW-0812">Transmembrane</keyword>
<dbReference type="PRINTS" id="PR00333">
    <property type="entry name" value="HSVINTEGRLMP"/>
</dbReference>
<dbReference type="EMBL" id="KT819632">
    <property type="protein sequence ID" value="ALL26006.1"/>
    <property type="molecule type" value="Genomic_DNA"/>
</dbReference>
<organism evidence="16 21">
    <name type="scientific">Canid alphaherpesvirus 1</name>
    <dbReference type="NCBI Taxonomy" id="170325"/>
    <lineage>
        <taxon>Viruses</taxon>
        <taxon>Duplodnaviria</taxon>
        <taxon>Heunggongvirae</taxon>
        <taxon>Peploviricota</taxon>
        <taxon>Herviviricetes</taxon>
        <taxon>Herpesvirales</taxon>
        <taxon>Orthoherpesviridae</taxon>
        <taxon>Alphaherpesvirinae</taxon>
        <taxon>Varicellovirus</taxon>
        <taxon>Varicellovirus canidalpha1</taxon>
    </lineage>
</organism>
<evidence type="ECO:0000256" key="13">
    <source>
        <dbReference type="SAM" id="Phobius"/>
    </source>
</evidence>
<name>A0A172ER78_9ALPH</name>
<dbReference type="EMBL" id="KT819633">
    <property type="protein sequence ID" value="ALL26081.1"/>
    <property type="molecule type" value="Genomic_DNA"/>
</dbReference>
<evidence type="ECO:0000256" key="1">
    <source>
        <dbReference type="ARBA" id="ARBA00003017"/>
    </source>
</evidence>
<dbReference type="HAMAP" id="MF_04035">
    <property type="entry name" value="HSV_GM"/>
    <property type="match status" value="1"/>
</dbReference>
<keyword evidence="2" id="KW-1048">Host nucleus</keyword>
<evidence type="ECO:0000313" key="20">
    <source>
        <dbReference type="EMBL" id="QQL09495.1"/>
    </source>
</evidence>
<dbReference type="Proteomes" id="UP000130192">
    <property type="component" value="Genome"/>
</dbReference>
<keyword evidence="10 13" id="KW-0472">Membrane</keyword>
<keyword evidence="8 13" id="KW-1133">Transmembrane helix</keyword>
<evidence type="ECO:0000313" key="15">
    <source>
        <dbReference type="EMBL" id="ALL26006.1"/>
    </source>
</evidence>
<keyword evidence="7 16" id="KW-0261">Viral envelope protein</keyword>
<dbReference type="EMBL" id="MW353136">
    <property type="protein sequence ID" value="QQL09270.1"/>
    <property type="molecule type" value="Genomic_DNA"/>
</dbReference>
<evidence type="ECO:0000313" key="14">
    <source>
        <dbReference type="EMBL" id="ALL25925.1"/>
    </source>
</evidence>
<evidence type="ECO:0000256" key="3">
    <source>
        <dbReference type="ARBA" id="ARBA00022692"/>
    </source>
</evidence>
<reference evidence="16" key="1">
    <citation type="submission" date="2015-09" db="EMBL/GenBank/DDBJ databases">
        <authorList>
            <person name="Jackson K.R."/>
            <person name="Lunt B.L."/>
            <person name="Fisher J.N.B."/>
            <person name="Gardner A.V."/>
            <person name="Bailey M.E."/>
            <person name="Deus L.M."/>
            <person name="Earl A.S."/>
            <person name="Gibby P.D."/>
            <person name="Hartmann K.A."/>
            <person name="Liu J.E."/>
            <person name="Manci A.M."/>
            <person name="Nielsen D.A."/>
            <person name="Solomon M.B."/>
            <person name="Breakwell D.P."/>
            <person name="Burnett S.H."/>
            <person name="Grose J.H."/>
        </authorList>
    </citation>
    <scope>NUCLEOTIDE SEQUENCE</scope>
    <source>
        <strain evidence="16">0194</strain>
        <strain evidence="14">V1154</strain>
        <strain evidence="15">V777</strain>
    </source>
</reference>
<reference evidence="16 21" key="2">
    <citation type="journal article" date="2016" name="PLoS ONE">
        <title>Genome Sequence of Canine Herpesvirus.</title>
        <authorList>
            <person name="Papageorgiou K.V."/>
            <person name="Suarez N.M."/>
            <person name="Wilkie G.S."/>
            <person name="McDonald M."/>
            <person name="Graham E.M."/>
            <person name="Davison A.J."/>
        </authorList>
    </citation>
    <scope>NUCLEOTIDE SEQUENCE [LARGE SCALE GENOMIC DNA]</scope>
    <source>
        <strain evidence="16">0194</strain>
        <strain evidence="14">V1154</strain>
        <strain evidence="15">V777</strain>
    </source>
</reference>
<keyword evidence="6" id="KW-1043">Host membrane</keyword>
<keyword evidence="12" id="KW-0325">Glycoprotein</keyword>
<keyword evidence="9" id="KW-1039">Host endosome</keyword>
<keyword evidence="11" id="KW-1015">Disulfide bond</keyword>
<evidence type="ECO:0000256" key="11">
    <source>
        <dbReference type="ARBA" id="ARBA00023157"/>
    </source>
</evidence>
<dbReference type="EMBL" id="MW353130">
    <property type="protein sequence ID" value="QQL08819.1"/>
    <property type="molecule type" value="Genomic_DNA"/>
</dbReference>
<reference evidence="17" key="3">
    <citation type="journal article" date="2020" name="Viruses">
        <title>Phylogenomic Analysis of Global Isolates of Canid Alphaherpesvirus 1.</title>
        <authorList>
            <person name="Lewin A.C."/>
            <person name="Coghill L.M."/>
            <person name="Mironovich M."/>
            <person name="Liu C.C."/>
            <person name="Carter R.T."/>
            <person name="Ledbetter E.C."/>
        </authorList>
    </citation>
    <scope>NUCLEOTIDE SEQUENCE</scope>
    <source>
        <strain evidence="19">ELAL-12</strain>
        <strain evidence="20">ELAL-15</strain>
        <strain evidence="17">ELAL-6</strain>
        <strain evidence="18">ELAL-8</strain>
    </source>
</reference>
<comment type="function">
    <text evidence="1">Envelope glycoprotein important for virion assembly and egress. Plays a role in the correct incorporation of gH-gL into virion membrane. Directs the glycoprotein N (gN) to the host trans-Golgi network.</text>
</comment>
<evidence type="ECO:0000313" key="18">
    <source>
        <dbReference type="EMBL" id="QQL08970.1"/>
    </source>
</evidence>
<evidence type="ECO:0000256" key="4">
    <source>
        <dbReference type="ARBA" id="ARBA00022812"/>
    </source>
</evidence>
<dbReference type="GO" id="GO:0019031">
    <property type="term" value="C:viral envelope"/>
    <property type="evidence" value="ECO:0007669"/>
    <property type="project" value="UniProtKB-KW"/>
</dbReference>
<dbReference type="KEGG" id="vg:27815362"/>
<dbReference type="EMBL" id="MW353139">
    <property type="protein sequence ID" value="QQL09495.1"/>
    <property type="molecule type" value="Genomic_DNA"/>
</dbReference>
<evidence type="ECO:0000256" key="7">
    <source>
        <dbReference type="ARBA" id="ARBA00022879"/>
    </source>
</evidence>
<dbReference type="OrthoDB" id="7915at10239"/>
<dbReference type="RefSeq" id="YP_009252276.1">
    <property type="nucleotide sequence ID" value="NC_030117.1"/>
</dbReference>
<evidence type="ECO:0000256" key="6">
    <source>
        <dbReference type="ARBA" id="ARBA00022870"/>
    </source>
</evidence>
<feature type="transmembrane region" description="Helical" evidence="13">
    <location>
        <begin position="26"/>
        <end position="49"/>
    </location>
</feature>
<evidence type="ECO:0000256" key="12">
    <source>
        <dbReference type="ARBA" id="ARBA00023180"/>
    </source>
</evidence>
<evidence type="ECO:0000256" key="8">
    <source>
        <dbReference type="ARBA" id="ARBA00022989"/>
    </source>
</evidence>
<evidence type="ECO:0000313" key="19">
    <source>
        <dbReference type="EMBL" id="QQL09270.1"/>
    </source>
</evidence>
<dbReference type="EMBL" id="MW353132">
    <property type="protein sequence ID" value="QQL08970.1"/>
    <property type="molecule type" value="Genomic_DNA"/>
</dbReference>
<feature type="transmembrane region" description="Helical" evidence="13">
    <location>
        <begin position="142"/>
        <end position="164"/>
    </location>
</feature>
<keyword evidence="5" id="KW-0946">Virion</keyword>
<keyword evidence="4" id="KW-1040">Host Golgi apparatus</keyword>
<dbReference type="GeneID" id="27815362"/>
<protein>
    <submittedName>
        <fullName evidence="16">Envelope glycoprotein M</fullName>
    </submittedName>
</protein>
<evidence type="ECO:0000256" key="5">
    <source>
        <dbReference type="ARBA" id="ARBA00022844"/>
    </source>
</evidence>
<dbReference type="EMBL" id="KT819631">
    <property type="protein sequence ID" value="ALL25925.1"/>
    <property type="molecule type" value="Genomic_DNA"/>
</dbReference>
<dbReference type="Pfam" id="PF01528">
    <property type="entry name" value="Herpes_glycop"/>
    <property type="match status" value="1"/>
</dbReference>
<gene>
    <name evidence="16" type="primary">UL10</name>
    <name evidence="17" type="ORF">A8B60_gp49</name>
</gene>
<feature type="transmembrane region" description="Helical" evidence="13">
    <location>
        <begin position="98"/>
        <end position="121"/>
    </location>
</feature>
<feature type="transmembrane region" description="Helical" evidence="13">
    <location>
        <begin position="283"/>
        <end position="304"/>
    </location>
</feature>
<evidence type="ECO:0000256" key="10">
    <source>
        <dbReference type="ARBA" id="ARBA00023136"/>
    </source>
</evidence>
<evidence type="ECO:0000313" key="21">
    <source>
        <dbReference type="Proteomes" id="UP000138111"/>
    </source>
</evidence>
<evidence type="ECO:0000313" key="17">
    <source>
        <dbReference type="EMBL" id="QQL08819.1"/>
    </source>
</evidence>
<evidence type="ECO:0000256" key="9">
    <source>
        <dbReference type="ARBA" id="ARBA00023046"/>
    </source>
</evidence>
<dbReference type="Proteomes" id="UP000138111">
    <property type="component" value="Segment"/>
</dbReference>
<feature type="transmembrane region" description="Helical" evidence="13">
    <location>
        <begin position="223"/>
        <end position="247"/>
    </location>
</feature>
<dbReference type="InterPro" id="IPR000785">
    <property type="entry name" value="Herpes_glycop_M"/>
</dbReference>
<evidence type="ECO:0000313" key="16">
    <source>
        <dbReference type="EMBL" id="ALL26081.1"/>
    </source>
</evidence>
<evidence type="ECO:0000256" key="2">
    <source>
        <dbReference type="ARBA" id="ARBA00022562"/>
    </source>
</evidence>
<sequence length="417" mass="47150">MMSPYEVASPTKVIGNIFDNISWRTWLIQMFSFVLVSVTLFITLLSASIPQSGFPCFYGSVVNYNLNTSFSLKGKVMNSHLIEHVQTVFLETPTTVTFFYFISLTMVIISLFFITSAFIIYREFRNGAIKDSLSKISTMISPPATILFGTLSSWLLQSVIILLSHKLLVLAAVTYTTHYFFLILFCVCFTSLGTTSSQYTLNIHLQKKSNLKIHRLVGPTRSVMINLIFGVLGISTVIVSLMIGIILNHSFHTNMWQSVAVATGFFIAFSLIFMILSEVIFSYYSHILIGPSFSILVASGAFGVSINDYFKKFYNIIMIQHSSIIVTIKVLIGLIAVTSIVMLFVRIVRSCLYHQKKKTNFYGNVQKAKKRVRKFIDNKRHRKSFKDQALLSDTDDEVIYENVANEIVDGYESSDSF</sequence>
<keyword evidence="21" id="KW-1185">Reference proteome</keyword>
<feature type="transmembrane region" description="Helical" evidence="13">
    <location>
        <begin position="324"/>
        <end position="348"/>
    </location>
</feature>
<feature type="transmembrane region" description="Helical" evidence="13">
    <location>
        <begin position="259"/>
        <end position="276"/>
    </location>
</feature>